<sequence>MPDQISVSEFVAETHEDYKAPTASSFTTRTAQCRNTVAAIEEVSGAAAPRAGGGRRGAARAAGPRARALPPRPQPGKSFFPRRADAAGRALPTREPFVPFPLLGGDGRATTGLWPTPAPPECPQFLPGPLRRPLGPESPGARRSRTLAPAAFPGADHPTPGGVALPGGGLLDFGHLLCCHGTSSVVTSSWPATSQSLLQPLEGSTSLTCLLLRMTFQRGLYFLFVSLISSHSFRPGSTTPAPAAPVTVSVPLPVVTSDLDLTPSLQHSASPSGLCWWLRFLLDSHCLVVPMAAQVQAPCPHLTKDKLGLHFWKRTGAGSVSPDCGEQLIRAIAACLQGLSTRPRQKLPTRPRPTQASGWRRPGLL</sequence>
<dbReference type="GO" id="GO:0005096">
    <property type="term" value="F:GTPase activator activity"/>
    <property type="evidence" value="ECO:0007669"/>
    <property type="project" value="InterPro"/>
</dbReference>
<dbReference type="InterPro" id="IPR043593">
    <property type="entry name" value="ASAP"/>
</dbReference>
<feature type="compositionally biased region" description="Low complexity" evidence="1">
    <location>
        <begin position="59"/>
        <end position="69"/>
    </location>
</feature>
<proteinExistence type="predicted"/>
<dbReference type="PANTHER" id="PTHR45854:SF4">
    <property type="entry name" value="ARF-GAP WITH SH3 DOMAIN, ANK REPEAT AND PH DOMAIN-CONTAINING PROTEIN 2"/>
    <property type="match status" value="1"/>
</dbReference>
<dbReference type="PANTHER" id="PTHR45854">
    <property type="entry name" value="ASAP FAMILY MEMBER"/>
    <property type="match status" value="1"/>
</dbReference>
<dbReference type="OrthoDB" id="435430at2759"/>
<evidence type="ECO:0000256" key="1">
    <source>
        <dbReference type="SAM" id="MobiDB-lite"/>
    </source>
</evidence>
<name>A0A8J6A675_GALPY</name>
<gene>
    <name evidence="2" type="ORF">J0S82_008973</name>
</gene>
<accession>A0A8J6A675</accession>
<evidence type="ECO:0000313" key="3">
    <source>
        <dbReference type="Proteomes" id="UP000700334"/>
    </source>
</evidence>
<dbReference type="EMBL" id="JAGFMF010011799">
    <property type="protein sequence ID" value="KAG8512415.1"/>
    <property type="molecule type" value="Genomic_DNA"/>
</dbReference>
<organism evidence="2 3">
    <name type="scientific">Galemys pyrenaicus</name>
    <name type="common">Iberian desman</name>
    <name type="synonym">Pyrenean desman</name>
    <dbReference type="NCBI Taxonomy" id="202257"/>
    <lineage>
        <taxon>Eukaryota</taxon>
        <taxon>Metazoa</taxon>
        <taxon>Chordata</taxon>
        <taxon>Craniata</taxon>
        <taxon>Vertebrata</taxon>
        <taxon>Euteleostomi</taxon>
        <taxon>Mammalia</taxon>
        <taxon>Eutheria</taxon>
        <taxon>Laurasiatheria</taxon>
        <taxon>Eulipotyphla</taxon>
        <taxon>Talpidae</taxon>
        <taxon>Galemys</taxon>
    </lineage>
</organism>
<comment type="caution">
    <text evidence="2">The sequence shown here is derived from an EMBL/GenBank/DDBJ whole genome shotgun (WGS) entry which is preliminary data.</text>
</comment>
<feature type="region of interest" description="Disordered" evidence="1">
    <location>
        <begin position="47"/>
        <end position="81"/>
    </location>
</feature>
<reference evidence="2" key="1">
    <citation type="journal article" date="2021" name="Evol. Appl.">
        <title>The genome of the Pyrenean desman and the effects of bottlenecks and inbreeding on the genomic landscape of an endangered species.</title>
        <authorList>
            <person name="Escoda L."/>
            <person name="Castresana J."/>
        </authorList>
    </citation>
    <scope>NUCLEOTIDE SEQUENCE</scope>
    <source>
        <strain evidence="2">IBE-C5619</strain>
    </source>
</reference>
<dbReference type="Proteomes" id="UP000700334">
    <property type="component" value="Unassembled WGS sequence"/>
</dbReference>
<dbReference type="AlphaFoldDB" id="A0A8J6A675"/>
<evidence type="ECO:0000313" key="2">
    <source>
        <dbReference type="EMBL" id="KAG8512415.1"/>
    </source>
</evidence>
<keyword evidence="3" id="KW-1185">Reference proteome</keyword>
<feature type="region of interest" description="Disordered" evidence="1">
    <location>
        <begin position="343"/>
        <end position="365"/>
    </location>
</feature>
<protein>
    <submittedName>
        <fullName evidence="2">Arf-GAP with SH3 domain, ANK repeat and PH domain-containing protein 2</fullName>
    </submittedName>
</protein>